<proteinExistence type="predicted"/>
<name>A0A9D2EB57_9MICO</name>
<feature type="transmembrane region" description="Helical" evidence="6">
    <location>
        <begin position="49"/>
        <end position="70"/>
    </location>
</feature>
<comment type="caution">
    <text evidence="7">The sequence shown here is derived from an EMBL/GenBank/DDBJ whole genome shotgun (WGS) entry which is preliminary data.</text>
</comment>
<feature type="transmembrane region" description="Helical" evidence="6">
    <location>
        <begin position="228"/>
        <end position="249"/>
    </location>
</feature>
<keyword evidence="2 6" id="KW-0812">Transmembrane</keyword>
<keyword evidence="5" id="KW-0479">Metal-binding</keyword>
<keyword evidence="5" id="KW-0862">Zinc</keyword>
<evidence type="ECO:0000256" key="3">
    <source>
        <dbReference type="ARBA" id="ARBA00022989"/>
    </source>
</evidence>
<dbReference type="PANTHER" id="PTHR20855">
    <property type="entry name" value="ADIPOR/PROGESTIN RECEPTOR-RELATED"/>
    <property type="match status" value="1"/>
</dbReference>
<evidence type="ECO:0000313" key="7">
    <source>
        <dbReference type="EMBL" id="HIZ34369.1"/>
    </source>
</evidence>
<protein>
    <submittedName>
        <fullName evidence="7">Hemolysin III family protein</fullName>
    </submittedName>
</protein>
<feature type="transmembrane region" description="Helical" evidence="6">
    <location>
        <begin position="165"/>
        <end position="186"/>
    </location>
</feature>
<dbReference type="Proteomes" id="UP000824037">
    <property type="component" value="Unassembled WGS sequence"/>
</dbReference>
<dbReference type="GO" id="GO:0016020">
    <property type="term" value="C:membrane"/>
    <property type="evidence" value="ECO:0007669"/>
    <property type="project" value="UniProtKB-SubCell"/>
</dbReference>
<feature type="transmembrane region" description="Helical" evidence="6">
    <location>
        <begin position="140"/>
        <end position="159"/>
    </location>
</feature>
<dbReference type="PANTHER" id="PTHR20855:SF3">
    <property type="entry name" value="LD03007P"/>
    <property type="match status" value="1"/>
</dbReference>
<organism evidence="7 8">
    <name type="scientific">Candidatus Ruania gallistercoris</name>
    <dbReference type="NCBI Taxonomy" id="2838746"/>
    <lineage>
        <taxon>Bacteria</taxon>
        <taxon>Bacillati</taxon>
        <taxon>Actinomycetota</taxon>
        <taxon>Actinomycetes</taxon>
        <taxon>Micrococcales</taxon>
        <taxon>Ruaniaceae</taxon>
        <taxon>Ruania</taxon>
    </lineage>
</organism>
<feature type="transmembrane region" description="Helical" evidence="6">
    <location>
        <begin position="116"/>
        <end position="133"/>
    </location>
</feature>
<dbReference type="Pfam" id="PF03006">
    <property type="entry name" value="HlyIII"/>
    <property type="match status" value="1"/>
</dbReference>
<reference evidence="7" key="1">
    <citation type="journal article" date="2021" name="PeerJ">
        <title>Extensive microbial diversity within the chicken gut microbiome revealed by metagenomics and culture.</title>
        <authorList>
            <person name="Gilroy R."/>
            <person name="Ravi A."/>
            <person name="Getino M."/>
            <person name="Pursley I."/>
            <person name="Horton D.L."/>
            <person name="Alikhan N.F."/>
            <person name="Baker D."/>
            <person name="Gharbi K."/>
            <person name="Hall N."/>
            <person name="Watson M."/>
            <person name="Adriaenssens E.M."/>
            <person name="Foster-Nyarko E."/>
            <person name="Jarju S."/>
            <person name="Secka A."/>
            <person name="Antonio M."/>
            <person name="Oren A."/>
            <person name="Chaudhuri R.R."/>
            <person name="La Ragione R."/>
            <person name="Hildebrand F."/>
            <person name="Pallen M.J."/>
        </authorList>
    </citation>
    <scope>NUCLEOTIDE SEQUENCE</scope>
    <source>
        <strain evidence="7">ChiGjej4B4-7305</strain>
    </source>
</reference>
<sequence>MSHPHSSASDPEPVALATAAVLESDAPNADAAAAPGADLLPPAKPRLRGWIHAVMAPLALMVALVLTIGAPTVAGTLTSAVFGAATVLLFATSAIYHRGTWSPTAAGVLRRLDHSNIFLVIAGTYTPLAALMLPSETARLLLWLVWGGAVLGLLARVFWLGAPRWLYVPIYLALGWVAVGFLPAFWSAGGPAITLLVIAGGLGYTLGAVAYGFKRPNPVPGWFGFHELFHTGTVIGYTCHAVAIALAVFTL</sequence>
<feature type="binding site" evidence="5">
    <location>
        <position position="226"/>
    </location>
    <ligand>
        <name>Zn(2+)</name>
        <dbReference type="ChEBI" id="CHEBI:29105"/>
    </ligand>
</feature>
<evidence type="ECO:0000256" key="1">
    <source>
        <dbReference type="ARBA" id="ARBA00004141"/>
    </source>
</evidence>
<dbReference type="EMBL" id="DXBY01000024">
    <property type="protein sequence ID" value="HIZ34369.1"/>
    <property type="molecule type" value="Genomic_DNA"/>
</dbReference>
<reference evidence="7" key="2">
    <citation type="submission" date="2021-04" db="EMBL/GenBank/DDBJ databases">
        <authorList>
            <person name="Gilroy R."/>
        </authorList>
    </citation>
    <scope>NUCLEOTIDE SEQUENCE</scope>
    <source>
        <strain evidence="7">ChiGjej4B4-7305</strain>
    </source>
</reference>
<feature type="binding site" evidence="5">
    <location>
        <position position="230"/>
    </location>
    <ligand>
        <name>Zn(2+)</name>
        <dbReference type="ChEBI" id="CHEBI:29105"/>
    </ligand>
</feature>
<accession>A0A9D2EB57</accession>
<evidence type="ECO:0000256" key="6">
    <source>
        <dbReference type="SAM" id="Phobius"/>
    </source>
</evidence>
<evidence type="ECO:0000313" key="8">
    <source>
        <dbReference type="Proteomes" id="UP000824037"/>
    </source>
</evidence>
<dbReference type="GO" id="GO:0046872">
    <property type="term" value="F:metal ion binding"/>
    <property type="evidence" value="ECO:0007669"/>
    <property type="project" value="UniProtKB-KW"/>
</dbReference>
<evidence type="ECO:0000256" key="4">
    <source>
        <dbReference type="ARBA" id="ARBA00023136"/>
    </source>
</evidence>
<keyword evidence="3 6" id="KW-1133">Transmembrane helix</keyword>
<keyword evidence="4 6" id="KW-0472">Membrane</keyword>
<comment type="subcellular location">
    <subcellularLocation>
        <location evidence="1">Membrane</location>
        <topology evidence="1">Multi-pass membrane protein</topology>
    </subcellularLocation>
</comment>
<feature type="transmembrane region" description="Helical" evidence="6">
    <location>
        <begin position="193"/>
        <end position="213"/>
    </location>
</feature>
<evidence type="ECO:0000256" key="5">
    <source>
        <dbReference type="PIRSR" id="PIRSR604254-1"/>
    </source>
</evidence>
<dbReference type="AlphaFoldDB" id="A0A9D2EB57"/>
<feature type="transmembrane region" description="Helical" evidence="6">
    <location>
        <begin position="77"/>
        <end position="96"/>
    </location>
</feature>
<dbReference type="InterPro" id="IPR004254">
    <property type="entry name" value="AdipoR/HlyIII-related"/>
</dbReference>
<gene>
    <name evidence="7" type="ORF">H9815_01220</name>
</gene>
<evidence type="ECO:0000256" key="2">
    <source>
        <dbReference type="ARBA" id="ARBA00022692"/>
    </source>
</evidence>
<feature type="binding site" evidence="5">
    <location>
        <position position="97"/>
    </location>
    <ligand>
        <name>Zn(2+)</name>
        <dbReference type="ChEBI" id="CHEBI:29105"/>
    </ligand>
</feature>